<dbReference type="InterPro" id="IPR025780">
    <property type="entry name" value="Hist-Lys_N-MeTrfase_ATX"/>
</dbReference>
<comment type="function">
    <text evidence="10">Histone methyltransferase.</text>
</comment>
<keyword evidence="8" id="KW-0539">Nucleus</keyword>
<evidence type="ECO:0000313" key="18">
    <source>
        <dbReference type="EMBL" id="ERN14130.1"/>
    </source>
</evidence>
<feature type="compositionally biased region" description="Polar residues" evidence="12">
    <location>
        <begin position="567"/>
        <end position="579"/>
    </location>
</feature>
<evidence type="ECO:0000256" key="1">
    <source>
        <dbReference type="ARBA" id="ARBA00004123"/>
    </source>
</evidence>
<dbReference type="PROSITE" id="PS50280">
    <property type="entry name" value="SET"/>
    <property type="match status" value="1"/>
</dbReference>
<evidence type="ECO:0000256" key="5">
    <source>
        <dbReference type="ARBA" id="ARBA00022771"/>
    </source>
</evidence>
<dbReference type="SUPFAM" id="SSF63748">
    <property type="entry name" value="Tudor/PWWP/MBT"/>
    <property type="match status" value="1"/>
</dbReference>
<dbReference type="InterPro" id="IPR013083">
    <property type="entry name" value="Znf_RING/FYVE/PHD"/>
</dbReference>
<comment type="catalytic activity">
    <reaction evidence="9">
        <text>L-lysyl-[histone] + S-adenosyl-L-methionine = N(6)-methyl-L-lysyl-[histone] + S-adenosyl-L-homocysteine + H(+)</text>
        <dbReference type="Rhea" id="RHEA:10024"/>
        <dbReference type="Rhea" id="RHEA-COMP:9845"/>
        <dbReference type="Rhea" id="RHEA-COMP:9846"/>
        <dbReference type="ChEBI" id="CHEBI:15378"/>
        <dbReference type="ChEBI" id="CHEBI:29969"/>
        <dbReference type="ChEBI" id="CHEBI:57856"/>
        <dbReference type="ChEBI" id="CHEBI:59789"/>
        <dbReference type="ChEBI" id="CHEBI:61929"/>
    </reaction>
</comment>
<dbReference type="Pfam" id="PF13831">
    <property type="entry name" value="PHD_2"/>
    <property type="match status" value="1"/>
</dbReference>
<dbReference type="GO" id="GO:0008270">
    <property type="term" value="F:zinc ion binding"/>
    <property type="evidence" value="ECO:0007669"/>
    <property type="project" value="UniProtKB-KW"/>
</dbReference>
<feature type="region of interest" description="Disordered" evidence="12">
    <location>
        <begin position="1024"/>
        <end position="1062"/>
    </location>
</feature>
<feature type="domain" description="PHD-type" evidence="17">
    <location>
        <begin position="890"/>
        <end position="1005"/>
    </location>
</feature>
<dbReference type="InterPro" id="IPR019787">
    <property type="entry name" value="Znf_PHD-finger"/>
</dbReference>
<dbReference type="InterPro" id="IPR046341">
    <property type="entry name" value="SET_dom_sf"/>
</dbReference>
<dbReference type="eggNOG" id="KOG1080">
    <property type="taxonomic scope" value="Eukaryota"/>
</dbReference>
<keyword evidence="19" id="KW-1185">Reference proteome</keyword>
<feature type="domain" description="PHD-type" evidence="13">
    <location>
        <begin position="836"/>
        <end position="887"/>
    </location>
</feature>
<reference evidence="19" key="1">
    <citation type="journal article" date="2013" name="Science">
        <title>The Amborella genome and the evolution of flowering plants.</title>
        <authorList>
            <consortium name="Amborella Genome Project"/>
        </authorList>
    </citation>
    <scope>NUCLEOTIDE SEQUENCE [LARGE SCALE GENOMIC DNA]</scope>
</reference>
<dbReference type="EMBL" id="KI392560">
    <property type="protein sequence ID" value="ERN14130.1"/>
    <property type="molecule type" value="Genomic_DNA"/>
</dbReference>
<dbReference type="GO" id="GO:0006357">
    <property type="term" value="P:regulation of transcription by RNA polymerase II"/>
    <property type="evidence" value="ECO:0000318"/>
    <property type="project" value="GO_Central"/>
</dbReference>
<keyword evidence="6" id="KW-0862">Zinc</keyword>
<dbReference type="SUPFAM" id="SSF57903">
    <property type="entry name" value="FYVE/PHD zinc finger"/>
    <property type="match status" value="2"/>
</dbReference>
<dbReference type="CDD" id="cd15517">
    <property type="entry name" value="PHD_TCF19_like"/>
    <property type="match status" value="1"/>
</dbReference>
<comment type="subcellular location">
    <subcellularLocation>
        <location evidence="1">Nucleus</location>
    </subcellularLocation>
</comment>
<dbReference type="PROSITE" id="PS51566">
    <property type="entry name" value="SAM_MT43_TRX_MLL"/>
    <property type="match status" value="1"/>
</dbReference>
<keyword evidence="4" id="KW-0677">Repeat</keyword>
<dbReference type="InterPro" id="IPR019786">
    <property type="entry name" value="Zinc_finger_PHD-type_CS"/>
</dbReference>
<feature type="compositionally biased region" description="Acidic residues" evidence="12">
    <location>
        <begin position="20"/>
        <end position="30"/>
    </location>
</feature>
<dbReference type="FunFam" id="3.30.40.10:FF:000464">
    <property type="entry name" value="Histone-lysine N-methyltransferase"/>
    <property type="match status" value="1"/>
</dbReference>
<dbReference type="Proteomes" id="UP000017836">
    <property type="component" value="Unassembled WGS sequence"/>
</dbReference>
<evidence type="ECO:0000256" key="3">
    <source>
        <dbReference type="ARBA" id="ARBA00022723"/>
    </source>
</evidence>
<dbReference type="InterPro" id="IPR034732">
    <property type="entry name" value="EPHD"/>
</dbReference>
<dbReference type="InterPro" id="IPR011011">
    <property type="entry name" value="Znf_FYVE_PHD"/>
</dbReference>
<name>W1Q134_AMBTC</name>
<feature type="domain" description="PWWP" evidence="16">
    <location>
        <begin position="438"/>
        <end position="508"/>
    </location>
</feature>
<feature type="compositionally biased region" description="Basic and acidic residues" evidence="12">
    <location>
        <begin position="1024"/>
        <end position="1039"/>
    </location>
</feature>
<feature type="region of interest" description="Disordered" evidence="12">
    <location>
        <begin position="1"/>
        <end position="43"/>
    </location>
</feature>
<dbReference type="Gene3D" id="2.30.30.140">
    <property type="match status" value="1"/>
</dbReference>
<evidence type="ECO:0000256" key="8">
    <source>
        <dbReference type="ARBA" id="ARBA00023242"/>
    </source>
</evidence>
<dbReference type="InterPro" id="IPR042011">
    <property type="entry name" value="ATX3/4/5_PHD"/>
</dbReference>
<feature type="compositionally biased region" description="Low complexity" evidence="12">
    <location>
        <begin position="1051"/>
        <end position="1062"/>
    </location>
</feature>
<evidence type="ECO:0000313" key="19">
    <source>
        <dbReference type="Proteomes" id="UP000017836"/>
    </source>
</evidence>
<dbReference type="Pfam" id="PF13832">
    <property type="entry name" value="zf-HC5HC2H_2"/>
    <property type="match status" value="1"/>
</dbReference>
<keyword evidence="2" id="KW-0808">Transferase</keyword>
<dbReference type="CDD" id="cd20143">
    <property type="entry name" value="PWWP_AtATX3-like"/>
    <property type="match status" value="1"/>
</dbReference>
<dbReference type="PROSITE" id="PS01359">
    <property type="entry name" value="ZF_PHD_1"/>
    <property type="match status" value="1"/>
</dbReference>
<dbReference type="InterPro" id="IPR000313">
    <property type="entry name" value="PWWP_dom"/>
</dbReference>
<dbReference type="CDD" id="cd10518">
    <property type="entry name" value="SET_SETD1-like"/>
    <property type="match status" value="1"/>
</dbReference>
<dbReference type="SMART" id="SM00249">
    <property type="entry name" value="PHD"/>
    <property type="match status" value="3"/>
</dbReference>
<dbReference type="PROSITE" id="PS50812">
    <property type="entry name" value="PWWP"/>
    <property type="match status" value="1"/>
</dbReference>
<dbReference type="Pfam" id="PF00855">
    <property type="entry name" value="PWWP"/>
    <property type="match status" value="1"/>
</dbReference>
<feature type="domain" description="SET" evidence="15">
    <location>
        <begin position="1128"/>
        <end position="1245"/>
    </location>
</feature>
<evidence type="ECO:0000259" key="14">
    <source>
        <dbReference type="PROSITE" id="PS50081"/>
    </source>
</evidence>
<evidence type="ECO:0000256" key="7">
    <source>
        <dbReference type="ARBA" id="ARBA00022853"/>
    </source>
</evidence>
<dbReference type="InterPro" id="IPR041955">
    <property type="entry name" value="ATX3/4/5_ePHD"/>
</dbReference>
<protein>
    <recommendedName>
        <fullName evidence="20">Histone-lysine N-methyltransferase</fullName>
    </recommendedName>
</protein>
<evidence type="ECO:0008006" key="20">
    <source>
        <dbReference type="Google" id="ProtNLM"/>
    </source>
</evidence>
<dbReference type="CDD" id="cd15663">
    <property type="entry name" value="ePHD_ATX3_4_5_like"/>
    <property type="match status" value="1"/>
</dbReference>
<dbReference type="FunFam" id="3.30.40.10:FF:000454">
    <property type="entry name" value="Histone-lysine N-methyltransferase"/>
    <property type="match status" value="1"/>
</dbReference>
<feature type="region of interest" description="Disordered" evidence="12">
    <location>
        <begin position="153"/>
        <end position="173"/>
    </location>
</feature>
<accession>W1Q134</accession>
<sequence length="1264" mass="141749">MEGTRVLRPKRLNDTTYSEEISDDFSEDLSESSSKKKKKKGNYQSLDVLGEAAAYATGIDSLVHASYIAPDSYCPKFQQPLPENDLKSTGFWPKPIGSGITSLGTEVSPDQNRKNSGEVAHSPVIRSSRGRVQVLPSRLKDSVLDSWKKKTIRPSSKWNGKPQDHEEGKSSGTLNQLAPIEIDSKTPLSGMVGNSQLGFGQCDMKWNSVSLACVSSYLEDSKKPKEMLDSVLERGLSIYNSVVFEVPRTDANSCTFLSNFDSKVERKPGAFPGIGTITSRTDFDDGKDFVYRGNVFPGMSTPNSKAEEKSRACIKAEAVSSRIGQCDSMIKEESRIIDSWGGEETWPSSTARMTNFDSKSWGRAKDSDIPGICAVDSKSEGKTGVSNHMHICESFEERFMTSVHKGNVAPEKQKIRDSLERGCGNGEKGVHRLEEFVVGDIVWAKSGKRYPTWPAVVIDPLTQAPDTVLNSCVPDSLCVMFFGHSKMAGKERDYAWVKEGTVFPFIDNLDRFQGQTQLHRSTPSEFRIAIEEAFLAEHGFEETLDNELNNSGQQVHSLSVPRGVQEVTDSNQDQEGHSQNQVTFHKKVLDGRNCDGCNSVLPPKLAKRLSTESSGQLLCKRCSRLAKSKQYCGICKKIWYHSDGGSWVQCDRCKVWIHAECAKISTNCLKDLKDKEYFCPDCNGNFNRAASIGGRQLTSSNPHVPLDSIEVWCNWVEGLYFPGLHKVLCACSSCGDFKMSLCEWERHTGSKKKNWKASVKVKRSLQPLGQWLQQFTESNPGAFGNNECHKISPVLYSGKLEVFYRLQERGSLNFRKRDLLAYLQEKYDPVHANWTTERCAICRWVEDWDYNKIIICNRCQIAVHQECYGARNIQDFTSWVCRACETPEIERECCLCPVKGGALKPTNVKPLWVHVTCAWFAHEVSFMSDETMEPAVGILKIPSKTFLQVCVICKQMHGSCTQCCKCQTKYHAMCASRAGYQMELHCSKRYGRQTTRMVSYCATHKTPNPDNSLMIRTPQGLFSIKDEPQRMETQSDSRLIESSISDVSEGSPEQSLQSNSSSAAKCQPYDTLINMRIEKKAIAHRLMGLCRHSLNVIEEMNVFREEKDPKSFSTFKERLSYLQSAEKKRVCFGRSGIHGWGLFARRNIQEGEMVAEYRGEQVRRSVADLREARYKLEGKDCYLFKISEEVVIDATDKGNIARLINHSCMPNCYARIMSVNGEESRIVLIAKTDVSAGMTTSLKLTPMISVKFLASVKPQAAANS</sequence>
<dbReference type="Pfam" id="PF00856">
    <property type="entry name" value="SET"/>
    <property type="match status" value="1"/>
</dbReference>
<evidence type="ECO:0000259" key="16">
    <source>
        <dbReference type="PROSITE" id="PS50812"/>
    </source>
</evidence>
<dbReference type="GO" id="GO:0006325">
    <property type="term" value="P:chromatin organization"/>
    <property type="evidence" value="ECO:0007669"/>
    <property type="project" value="UniProtKB-KW"/>
</dbReference>
<dbReference type="InterPro" id="IPR002219">
    <property type="entry name" value="PKC_DAG/PE"/>
</dbReference>
<dbReference type="AlphaFoldDB" id="W1Q134"/>
<dbReference type="FunFam" id="2.170.270.10:FF:000058">
    <property type="entry name" value="Histone-lysine N-methyltransferase"/>
    <property type="match status" value="1"/>
</dbReference>
<organism evidence="18 19">
    <name type="scientific">Amborella trichopoda</name>
    <dbReference type="NCBI Taxonomy" id="13333"/>
    <lineage>
        <taxon>Eukaryota</taxon>
        <taxon>Viridiplantae</taxon>
        <taxon>Streptophyta</taxon>
        <taxon>Embryophyta</taxon>
        <taxon>Tracheophyta</taxon>
        <taxon>Spermatophyta</taxon>
        <taxon>Magnoliopsida</taxon>
        <taxon>Amborellales</taxon>
        <taxon>Amborellaceae</taxon>
        <taxon>Amborella</taxon>
    </lineage>
</organism>
<dbReference type="Gene3D" id="3.30.40.10">
    <property type="entry name" value="Zinc/RING finger domain, C3HC4 (zinc finger)"/>
    <property type="match status" value="3"/>
</dbReference>
<dbReference type="Pfam" id="PF00628">
    <property type="entry name" value="PHD"/>
    <property type="match status" value="1"/>
</dbReference>
<evidence type="ECO:0000259" key="15">
    <source>
        <dbReference type="PROSITE" id="PS50280"/>
    </source>
</evidence>
<dbReference type="GO" id="GO:0016740">
    <property type="term" value="F:transferase activity"/>
    <property type="evidence" value="ECO:0007669"/>
    <property type="project" value="UniProtKB-KW"/>
</dbReference>
<feature type="region of interest" description="Disordered" evidence="12">
    <location>
        <begin position="559"/>
        <end position="579"/>
    </location>
</feature>
<evidence type="ECO:0000259" key="17">
    <source>
        <dbReference type="PROSITE" id="PS51805"/>
    </source>
</evidence>
<dbReference type="OMA" id="SHGSCIT"/>
<dbReference type="PROSITE" id="PS50081">
    <property type="entry name" value="ZF_DAG_PE_2"/>
    <property type="match status" value="1"/>
</dbReference>
<dbReference type="InterPro" id="IPR001214">
    <property type="entry name" value="SET_dom"/>
</dbReference>
<dbReference type="PROSITE" id="PS51805">
    <property type="entry name" value="EPHD"/>
    <property type="match status" value="1"/>
</dbReference>
<gene>
    <name evidence="18" type="ORF">AMTR_s00021p00246740</name>
</gene>
<evidence type="ECO:0000256" key="2">
    <source>
        <dbReference type="ARBA" id="ARBA00022679"/>
    </source>
</evidence>
<keyword evidence="5 11" id="KW-0863">Zinc-finger</keyword>
<dbReference type="STRING" id="13333.W1Q134"/>
<dbReference type="PROSITE" id="PS50016">
    <property type="entry name" value="ZF_PHD_2"/>
    <property type="match status" value="2"/>
</dbReference>
<evidence type="ECO:0000256" key="10">
    <source>
        <dbReference type="ARBA" id="ARBA00054897"/>
    </source>
</evidence>
<dbReference type="PANTHER" id="PTHR13793:SF132">
    <property type="entry name" value="HISTONE-LYSINE N-METHYLTRANSFERASE ATX5"/>
    <property type="match status" value="1"/>
</dbReference>
<evidence type="ECO:0000256" key="11">
    <source>
        <dbReference type="PROSITE-ProRule" id="PRU00146"/>
    </source>
</evidence>
<dbReference type="InterPro" id="IPR050701">
    <property type="entry name" value="Histone_Mod_Regulator"/>
</dbReference>
<keyword evidence="3" id="KW-0479">Metal-binding</keyword>
<dbReference type="SUPFAM" id="SSF82199">
    <property type="entry name" value="SET domain"/>
    <property type="match status" value="1"/>
</dbReference>
<dbReference type="HOGENOM" id="CLU_006335_0_0_1"/>
<feature type="domain" description="Phorbol-ester/DAG-type" evidence="14">
    <location>
        <begin position="615"/>
        <end position="668"/>
    </location>
</feature>
<dbReference type="SMART" id="SM00317">
    <property type="entry name" value="SET"/>
    <property type="match status" value="1"/>
</dbReference>
<evidence type="ECO:0000256" key="6">
    <source>
        <dbReference type="ARBA" id="ARBA00022833"/>
    </source>
</evidence>
<dbReference type="GO" id="GO:0048188">
    <property type="term" value="C:Set1C/COMPASS complex"/>
    <property type="evidence" value="ECO:0007669"/>
    <property type="project" value="UniProtKB-ARBA"/>
</dbReference>
<keyword evidence="7" id="KW-0156">Chromatin regulator</keyword>
<dbReference type="Gramene" id="ERN14130">
    <property type="protein sequence ID" value="ERN14130"/>
    <property type="gene ID" value="AMTR_s00021p00246740"/>
</dbReference>
<dbReference type="CDD" id="cd15495">
    <property type="entry name" value="PHD_ATX3_4_5_like"/>
    <property type="match status" value="1"/>
</dbReference>
<feature type="domain" description="PHD-type" evidence="13">
    <location>
        <begin position="629"/>
        <end position="685"/>
    </location>
</feature>
<evidence type="ECO:0000256" key="4">
    <source>
        <dbReference type="ARBA" id="ARBA00022737"/>
    </source>
</evidence>
<evidence type="ECO:0000256" key="9">
    <source>
        <dbReference type="ARBA" id="ARBA00052314"/>
    </source>
</evidence>
<proteinExistence type="predicted"/>
<evidence type="ECO:0000256" key="12">
    <source>
        <dbReference type="SAM" id="MobiDB-lite"/>
    </source>
</evidence>
<dbReference type="Gene3D" id="2.170.270.10">
    <property type="entry name" value="SET domain"/>
    <property type="match status" value="1"/>
</dbReference>
<dbReference type="InterPro" id="IPR001965">
    <property type="entry name" value="Znf_PHD"/>
</dbReference>
<dbReference type="PANTHER" id="PTHR13793">
    <property type="entry name" value="PHD FINGER PROTEINS"/>
    <property type="match status" value="1"/>
</dbReference>
<evidence type="ECO:0000259" key="13">
    <source>
        <dbReference type="PROSITE" id="PS50016"/>
    </source>
</evidence>